<dbReference type="InterPro" id="IPR012347">
    <property type="entry name" value="Ferritin-like"/>
</dbReference>
<dbReference type="Proteomes" id="UP000650424">
    <property type="component" value="Unassembled WGS sequence"/>
</dbReference>
<evidence type="ECO:0000313" key="2">
    <source>
        <dbReference type="EMBL" id="MBC3919741.1"/>
    </source>
</evidence>
<proteinExistence type="predicted"/>
<sequence>MIRLKHALIECHDNSFEGRLKALKHSLQTAIELEHSTIPPYLYALYSIKTDQNLEIAYLIKSIVKQEMLHMALDCNVLNAIGGHPKIDHPRFIPHYPGHLPGAVEDSLIVPLAAMSKQLVHDVFMVIEEPAKTVDGVDPPPDGMTIGQFYQHIQKEITALGKLGNIFTGKPEKQLVTGFPELQYKGVTDEASALAAIDMIVEQGEGSDVSPIDPEHQLAHYYKYAEIYYGRKLVANPDPQPGKPAWVFEGHRIEFDAGGIYPVISNPQRLNYAYQPRIADLNLTFNATYSDMLRKLHAVFNGQPDRLALALLSMQALREQAQLLMTQEVVPGQTAGPTFDYIPA</sequence>
<dbReference type="Pfam" id="PF12902">
    <property type="entry name" value="Ferritin-like"/>
    <property type="match status" value="1"/>
</dbReference>
<comment type="caution">
    <text evidence="2">The sequence shown here is derived from an EMBL/GenBank/DDBJ whole genome shotgun (WGS) entry which is preliminary data.</text>
</comment>
<dbReference type="Gene3D" id="1.20.1260.10">
    <property type="match status" value="1"/>
</dbReference>
<evidence type="ECO:0000259" key="1">
    <source>
        <dbReference type="Pfam" id="PF12902"/>
    </source>
</evidence>
<keyword evidence="3" id="KW-1185">Reference proteome</keyword>
<dbReference type="PANTHER" id="PTHR34400:SF4">
    <property type="entry name" value="MEMBRANE PROTEIN"/>
    <property type="match status" value="1"/>
</dbReference>
<gene>
    <name evidence="2" type="ORF">H8L32_19875</name>
</gene>
<reference evidence="2 3" key="1">
    <citation type="submission" date="2020-08" db="EMBL/GenBank/DDBJ databases">
        <title>Novel species isolated from subtropical streams in China.</title>
        <authorList>
            <person name="Lu H."/>
        </authorList>
    </citation>
    <scope>NUCLEOTIDE SEQUENCE [LARGE SCALE GENOMIC DNA]</scope>
    <source>
        <strain evidence="2 3">CY18W</strain>
    </source>
</reference>
<dbReference type="InterPro" id="IPR026820">
    <property type="entry name" value="VioB/RebD_dom"/>
</dbReference>
<dbReference type="PANTHER" id="PTHR34400">
    <property type="match status" value="1"/>
</dbReference>
<feature type="domain" description="Iminophenyl-pyruvate dimer synthase" evidence="1">
    <location>
        <begin position="27"/>
        <end position="228"/>
    </location>
</feature>
<protein>
    <submittedName>
        <fullName evidence="2">Ferritin-like protein</fullName>
    </submittedName>
</protein>
<dbReference type="RefSeq" id="WP_186949005.1">
    <property type="nucleotide sequence ID" value="NZ_JACOGF010000011.1"/>
</dbReference>
<dbReference type="EMBL" id="JACOGF010000011">
    <property type="protein sequence ID" value="MBC3919741.1"/>
    <property type="molecule type" value="Genomic_DNA"/>
</dbReference>
<accession>A0ABR6ZV23</accession>
<organism evidence="2 3">
    <name type="scientific">Undibacterium hunanense</name>
    <dbReference type="NCBI Taxonomy" id="2762292"/>
    <lineage>
        <taxon>Bacteria</taxon>
        <taxon>Pseudomonadati</taxon>
        <taxon>Pseudomonadota</taxon>
        <taxon>Betaproteobacteria</taxon>
        <taxon>Burkholderiales</taxon>
        <taxon>Oxalobacteraceae</taxon>
        <taxon>Undibacterium</taxon>
    </lineage>
</organism>
<name>A0ABR6ZV23_9BURK</name>
<evidence type="ECO:0000313" key="3">
    <source>
        <dbReference type="Proteomes" id="UP000650424"/>
    </source>
</evidence>